<dbReference type="EMBL" id="JGZR01000006">
    <property type="protein sequence ID" value="KFJ03939.1"/>
    <property type="molecule type" value="Genomic_DNA"/>
</dbReference>
<proteinExistence type="predicted"/>
<evidence type="ECO:0000256" key="1">
    <source>
        <dbReference type="SAM" id="Phobius"/>
    </source>
</evidence>
<evidence type="ECO:0000313" key="3">
    <source>
        <dbReference type="EMBL" id="KFJ03939.1"/>
    </source>
</evidence>
<organism evidence="3 4">
    <name type="scientific">Bifidobacterium subtile</name>
    <dbReference type="NCBI Taxonomy" id="77635"/>
    <lineage>
        <taxon>Bacteria</taxon>
        <taxon>Bacillati</taxon>
        <taxon>Actinomycetota</taxon>
        <taxon>Actinomycetes</taxon>
        <taxon>Bifidobacteriales</taxon>
        <taxon>Bifidobacteriaceae</taxon>
        <taxon>Bifidobacterium</taxon>
    </lineage>
</organism>
<accession>A0A087E838</accession>
<dbReference type="AlphaFoldDB" id="A0A087E838"/>
<protein>
    <submittedName>
        <fullName evidence="3">TadE-like protein</fullName>
    </submittedName>
</protein>
<dbReference type="Pfam" id="PF07811">
    <property type="entry name" value="TadE"/>
    <property type="match status" value="1"/>
</dbReference>
<feature type="transmembrane region" description="Helical" evidence="1">
    <location>
        <begin position="37"/>
        <end position="59"/>
    </location>
</feature>
<keyword evidence="1" id="KW-0812">Transmembrane</keyword>
<dbReference type="InterPro" id="IPR012495">
    <property type="entry name" value="TadE-like_dom"/>
</dbReference>
<keyword evidence="4" id="KW-1185">Reference proteome</keyword>
<dbReference type="STRING" id="77635.BISU_0415"/>
<gene>
    <name evidence="3" type="ORF">BISU_0415</name>
</gene>
<evidence type="ECO:0000313" key="4">
    <source>
        <dbReference type="Proteomes" id="UP000029055"/>
    </source>
</evidence>
<dbReference type="RefSeq" id="WP_024463251.1">
    <property type="nucleotide sequence ID" value="NZ_CP062939.1"/>
</dbReference>
<dbReference type="eggNOG" id="COG4961">
    <property type="taxonomic scope" value="Bacteria"/>
</dbReference>
<keyword evidence="1" id="KW-0472">Membrane</keyword>
<keyword evidence="1" id="KW-1133">Transmembrane helix</keyword>
<sequence>MNAMIRTSSRKQGARIWSYVGKHVGKPCDQGAVTAEFAVVLPAVIVMAVVLMSLARAVIVSMDCQDTAASIARELVVTGGEADAAALARAMGSDASVSVTRGGGTYAVRVQCPVLPDPLGVMPTRVHATSTGVAQ</sequence>
<reference evidence="3 4" key="1">
    <citation type="submission" date="2014-03" db="EMBL/GenBank/DDBJ databases">
        <title>Genomics of Bifidobacteria.</title>
        <authorList>
            <person name="Ventura M."/>
            <person name="Milani C."/>
            <person name="Lugli G.A."/>
        </authorList>
    </citation>
    <scope>NUCLEOTIDE SEQUENCE [LARGE SCALE GENOMIC DNA]</scope>
    <source>
        <strain evidence="3 4">LMG 11597</strain>
    </source>
</reference>
<comment type="caution">
    <text evidence="3">The sequence shown here is derived from an EMBL/GenBank/DDBJ whole genome shotgun (WGS) entry which is preliminary data.</text>
</comment>
<evidence type="ECO:0000259" key="2">
    <source>
        <dbReference type="Pfam" id="PF07811"/>
    </source>
</evidence>
<name>A0A087E838_9BIFI</name>
<dbReference type="Proteomes" id="UP000029055">
    <property type="component" value="Unassembled WGS sequence"/>
</dbReference>
<feature type="domain" description="TadE-like" evidence="2">
    <location>
        <begin position="31"/>
        <end position="73"/>
    </location>
</feature>